<gene>
    <name evidence="2" type="ORF">BaRGS_00032850</name>
</gene>
<organism evidence="2 3">
    <name type="scientific">Batillaria attramentaria</name>
    <dbReference type="NCBI Taxonomy" id="370345"/>
    <lineage>
        <taxon>Eukaryota</taxon>
        <taxon>Metazoa</taxon>
        <taxon>Spiralia</taxon>
        <taxon>Lophotrochozoa</taxon>
        <taxon>Mollusca</taxon>
        <taxon>Gastropoda</taxon>
        <taxon>Caenogastropoda</taxon>
        <taxon>Sorbeoconcha</taxon>
        <taxon>Cerithioidea</taxon>
        <taxon>Batillariidae</taxon>
        <taxon>Batillaria</taxon>
    </lineage>
</organism>
<evidence type="ECO:0000256" key="1">
    <source>
        <dbReference type="SAM" id="MobiDB-lite"/>
    </source>
</evidence>
<comment type="caution">
    <text evidence="2">The sequence shown here is derived from an EMBL/GenBank/DDBJ whole genome shotgun (WGS) entry which is preliminary data.</text>
</comment>
<evidence type="ECO:0000313" key="3">
    <source>
        <dbReference type="Proteomes" id="UP001519460"/>
    </source>
</evidence>
<evidence type="ECO:0000313" key="2">
    <source>
        <dbReference type="EMBL" id="KAK7475882.1"/>
    </source>
</evidence>
<proteinExistence type="predicted"/>
<reference evidence="2 3" key="1">
    <citation type="journal article" date="2023" name="Sci. Data">
        <title>Genome assembly of the Korean intertidal mud-creeper Batillaria attramentaria.</title>
        <authorList>
            <person name="Patra A.K."/>
            <person name="Ho P.T."/>
            <person name="Jun S."/>
            <person name="Lee S.J."/>
            <person name="Kim Y."/>
            <person name="Won Y.J."/>
        </authorList>
    </citation>
    <scope>NUCLEOTIDE SEQUENCE [LARGE SCALE GENOMIC DNA]</scope>
    <source>
        <strain evidence="2">Wonlab-2016</strain>
    </source>
</reference>
<dbReference type="EMBL" id="JACVVK020000391">
    <property type="protein sequence ID" value="KAK7475882.1"/>
    <property type="molecule type" value="Genomic_DNA"/>
</dbReference>
<dbReference type="Proteomes" id="UP001519460">
    <property type="component" value="Unassembled WGS sequence"/>
</dbReference>
<evidence type="ECO:0008006" key="4">
    <source>
        <dbReference type="Google" id="ProtNLM"/>
    </source>
</evidence>
<dbReference type="AlphaFoldDB" id="A0ABD0JLK6"/>
<sequence>MICRLHALCLSVSGVTNLRHREVVGQPGRQEDNMYTASFIVRFSIQSSLSTDRFQSIDGSSTTGTDQMRTQSSSTDNFRCGNTVQFISESMNRLRHGRYRPSIHPQPVGLNRDQI</sequence>
<accession>A0ABD0JLK6</accession>
<protein>
    <recommendedName>
        <fullName evidence="4">Secreted protein</fullName>
    </recommendedName>
</protein>
<keyword evidence="3" id="KW-1185">Reference proteome</keyword>
<name>A0ABD0JLK6_9CAEN</name>
<feature type="region of interest" description="Disordered" evidence="1">
    <location>
        <begin position="54"/>
        <end position="77"/>
    </location>
</feature>